<dbReference type="Pfam" id="PF16585">
    <property type="entry name" value="Lipocalin_8"/>
    <property type="match status" value="1"/>
</dbReference>
<accession>A0A6G1U3R7</accession>
<dbReference type="RefSeq" id="WP_153125971.1">
    <property type="nucleotide sequence ID" value="NZ_VZCB01000101.1"/>
</dbReference>
<evidence type="ECO:0000259" key="2">
    <source>
        <dbReference type="Pfam" id="PF16585"/>
    </source>
</evidence>
<protein>
    <submittedName>
        <fullName evidence="3">Lipocalin family protein</fullName>
    </submittedName>
</protein>
<dbReference type="OrthoDB" id="1082056at2"/>
<dbReference type="InterPro" id="IPR024311">
    <property type="entry name" value="Lipocalin-like"/>
</dbReference>
<feature type="chain" id="PRO_5026184343" evidence="1">
    <location>
        <begin position="24"/>
        <end position="154"/>
    </location>
</feature>
<dbReference type="Gene3D" id="2.40.128.280">
    <property type="match status" value="1"/>
</dbReference>
<keyword evidence="1" id="KW-0732">Signal</keyword>
<sequence length="154" mass="17619">MIKNMKYVCFLLMLMLGSALLNSCEVDSSDNGDLDGFWHLESVDTLATGGRCDYSNQRVFWGVQYKLLTVNNYKGGSFNFRFRQTSDSLILSSPYKNHGHQDVENGGDIPITEINETLRQCGINHLVESYYKEKLSGNKMILLTKDLRLNFKKF</sequence>
<comment type="caution">
    <text evidence="3">The sequence shown here is derived from an EMBL/GenBank/DDBJ whole genome shotgun (WGS) entry which is preliminary data.</text>
</comment>
<organism evidence="3 4">
    <name type="scientific">Segatella copri</name>
    <dbReference type="NCBI Taxonomy" id="165179"/>
    <lineage>
        <taxon>Bacteria</taxon>
        <taxon>Pseudomonadati</taxon>
        <taxon>Bacteroidota</taxon>
        <taxon>Bacteroidia</taxon>
        <taxon>Bacteroidales</taxon>
        <taxon>Prevotellaceae</taxon>
        <taxon>Segatella</taxon>
    </lineage>
</organism>
<dbReference type="Proteomes" id="UP000480425">
    <property type="component" value="Unassembled WGS sequence"/>
</dbReference>
<proteinExistence type="predicted"/>
<feature type="signal peptide" evidence="1">
    <location>
        <begin position="1"/>
        <end position="23"/>
    </location>
</feature>
<reference evidence="3 4" key="1">
    <citation type="submission" date="2019-09" db="EMBL/GenBank/DDBJ databases">
        <title>Distinct polysaccharide growth profiles of human intestinal Prevotella copri isolates.</title>
        <authorList>
            <person name="Fehlner-Peach H."/>
            <person name="Magnabosco C."/>
            <person name="Raghavan V."/>
            <person name="Scher J.U."/>
            <person name="Tett A."/>
            <person name="Cox L.M."/>
            <person name="Gottsegen C."/>
            <person name="Watters A."/>
            <person name="Wiltshire- Gordon J.D."/>
            <person name="Segata N."/>
            <person name="Bonneau R."/>
            <person name="Littman D.R."/>
        </authorList>
    </citation>
    <scope>NUCLEOTIDE SEQUENCE [LARGE SCALE GENOMIC DNA]</scope>
    <source>
        <strain evidence="4">iA622</strain>
    </source>
</reference>
<name>A0A6G1U3R7_9BACT</name>
<gene>
    <name evidence="3" type="ORF">F7D73_14905</name>
</gene>
<evidence type="ECO:0000256" key="1">
    <source>
        <dbReference type="SAM" id="SignalP"/>
    </source>
</evidence>
<dbReference type="EMBL" id="VZCB01000101">
    <property type="protein sequence ID" value="MQN82203.1"/>
    <property type="molecule type" value="Genomic_DNA"/>
</dbReference>
<evidence type="ECO:0000313" key="3">
    <source>
        <dbReference type="EMBL" id="MQN82203.1"/>
    </source>
</evidence>
<evidence type="ECO:0000313" key="4">
    <source>
        <dbReference type="Proteomes" id="UP000480425"/>
    </source>
</evidence>
<feature type="domain" description="Lipocalin-like" evidence="2">
    <location>
        <begin position="20"/>
        <end position="154"/>
    </location>
</feature>
<dbReference type="AlphaFoldDB" id="A0A6G1U3R7"/>